<feature type="signal peptide" evidence="2">
    <location>
        <begin position="1"/>
        <end position="28"/>
    </location>
</feature>
<dbReference type="Proteomes" id="UP000000577">
    <property type="component" value="Chromosome"/>
</dbReference>
<name>Q747P4_GEOSL</name>
<evidence type="ECO:0000259" key="3">
    <source>
        <dbReference type="Pfam" id="PF09699"/>
    </source>
</evidence>
<dbReference type="STRING" id="243231.GSU3221"/>
<dbReference type="PANTHER" id="PTHR35038:SF6">
    <property type="entry name" value="SURFACE LOCALIZED DECAHEME CYTOCHROME C LIPOPROTEIN"/>
    <property type="match status" value="1"/>
</dbReference>
<dbReference type="HOGENOM" id="CLU_076833_0_0_7"/>
<dbReference type="PATRIC" id="fig|243231.5.peg.3243"/>
<dbReference type="InParanoid" id="Q747P4"/>
<dbReference type="KEGG" id="gsu:GSU3221"/>
<dbReference type="PANTHER" id="PTHR35038">
    <property type="entry name" value="DISSIMILATORY SULFITE REDUCTASE SIRA"/>
    <property type="match status" value="1"/>
</dbReference>
<sequence length="264" mass="27738">MNIMKNRILTVVCAAALSAGALAGVALAKQTYTPGTGVSNSPHNINNVVTNGDEYGRVCAYCHTPHHAIVSGAIAEYNPLWSHQVNEETYTPYASRTFDGGSVDNMQSDPLVGPSRLCMSCHDGVIAVSQHYGTAPAAGNGSAAVGDNWNEISVGDLAFGEGLTNDHPIGFDYDAVASTDKGNGTLGSGIKAANTQFSVTLAGTGVNYAGTHDRKISDLMYNNGSKNIMTCASCHDVHNNENPEDYLLINKQAGSQICLTCHKK</sequence>
<reference evidence="4 5" key="1">
    <citation type="journal article" date="2003" name="Science">
        <title>Genome of Geobacter sulfurreducens: metal reduction in subsurface environments.</title>
        <authorList>
            <person name="Methe B.A."/>
            <person name="Nelson K.E."/>
            <person name="Eisen J.A."/>
            <person name="Paulsen I.T."/>
            <person name="Nelson W."/>
            <person name="Heidelberg J.F."/>
            <person name="Wu D."/>
            <person name="Wu M."/>
            <person name="Ward N."/>
            <person name="Beanan M.J."/>
            <person name="Dodson R.J."/>
            <person name="Madupu R."/>
            <person name="Brinkac L.M."/>
            <person name="Daugherty S.C."/>
            <person name="DeBoy R.T."/>
            <person name="Durkin A.S."/>
            <person name="Gwinn M."/>
            <person name="Kolonay J.F."/>
            <person name="Sullivan S.A."/>
            <person name="Haft D.H."/>
            <person name="Selengut J."/>
            <person name="Davidsen T.M."/>
            <person name="Zafar N."/>
            <person name="White O."/>
            <person name="Tran B."/>
            <person name="Romero C."/>
            <person name="Forberger H.A."/>
            <person name="Weidman J."/>
            <person name="Khouri H."/>
            <person name="Feldblyum T.V."/>
            <person name="Utterback T.R."/>
            <person name="Van Aken S.E."/>
            <person name="Lovley D.R."/>
            <person name="Fraser C.M."/>
        </authorList>
    </citation>
    <scope>NUCLEOTIDE SEQUENCE [LARGE SCALE GENOMIC DNA]</scope>
    <source>
        <strain evidence="5">ATCC 51573 / DSM 12127 / PCA</strain>
    </source>
</reference>
<proteinExistence type="predicted"/>
<dbReference type="eggNOG" id="COG3303">
    <property type="taxonomic scope" value="Bacteria"/>
</dbReference>
<protein>
    <submittedName>
        <fullName evidence="4">Cytochrome c</fullName>
    </submittedName>
</protein>
<keyword evidence="1 2" id="KW-0732">Signal</keyword>
<keyword evidence="5" id="KW-1185">Reference proteome</keyword>
<dbReference type="EnsemblBacteria" id="AAR36612">
    <property type="protein sequence ID" value="AAR36612"/>
    <property type="gene ID" value="GSU3221"/>
</dbReference>
<dbReference type="OrthoDB" id="12425at2"/>
<dbReference type="SUPFAM" id="SSF48695">
    <property type="entry name" value="Multiheme cytochromes"/>
    <property type="match status" value="2"/>
</dbReference>
<dbReference type="InterPro" id="IPR051829">
    <property type="entry name" value="Multiheme_Cytochr_ET"/>
</dbReference>
<evidence type="ECO:0000256" key="1">
    <source>
        <dbReference type="ARBA" id="ARBA00022729"/>
    </source>
</evidence>
<organism evidence="4 5">
    <name type="scientific">Geobacter sulfurreducens (strain ATCC 51573 / DSM 12127 / PCA)</name>
    <dbReference type="NCBI Taxonomy" id="243231"/>
    <lineage>
        <taxon>Bacteria</taxon>
        <taxon>Pseudomonadati</taxon>
        <taxon>Thermodesulfobacteriota</taxon>
        <taxon>Desulfuromonadia</taxon>
        <taxon>Geobacterales</taxon>
        <taxon>Geobacteraceae</taxon>
        <taxon>Geobacter</taxon>
    </lineage>
</organism>
<reference evidence="4 5" key="2">
    <citation type="journal article" date="2012" name="BMC Genomics">
        <title>Comparative genomic analysis of Geobacter sulfurreducens KN400, a strain with enhanced capacity for extracellular electron transfer and electricity production.</title>
        <authorList>
            <person name="Butler J.E."/>
            <person name="Young N.D."/>
            <person name="Aklujkar M."/>
            <person name="Lovley D.R."/>
        </authorList>
    </citation>
    <scope>NUCLEOTIDE SEQUENCE [LARGE SCALE GENOMIC DNA]</scope>
    <source>
        <strain evidence="5">ATCC 51573 / DSM 12127 / PCA</strain>
    </source>
</reference>
<evidence type="ECO:0000313" key="5">
    <source>
        <dbReference type="Proteomes" id="UP000000577"/>
    </source>
</evidence>
<evidence type="ECO:0000313" key="4">
    <source>
        <dbReference type="EMBL" id="AAR36612.1"/>
    </source>
</evidence>
<dbReference type="InterPro" id="IPR036280">
    <property type="entry name" value="Multihaem_cyt_sf"/>
</dbReference>
<dbReference type="InterPro" id="IPR010177">
    <property type="entry name" value="Paired_CXXCH_1"/>
</dbReference>
<gene>
    <name evidence="4" type="ordered locus">GSU3221</name>
</gene>
<dbReference type="EMBL" id="AE017180">
    <property type="protein sequence ID" value="AAR36612.1"/>
    <property type="molecule type" value="Genomic_DNA"/>
</dbReference>
<dbReference type="Pfam" id="PF09699">
    <property type="entry name" value="Paired_CXXCH_1"/>
    <property type="match status" value="1"/>
</dbReference>
<feature type="domain" description="Doubled CXXCH motif" evidence="3">
    <location>
        <begin position="230"/>
        <end position="264"/>
    </location>
</feature>
<evidence type="ECO:0000256" key="2">
    <source>
        <dbReference type="SAM" id="SignalP"/>
    </source>
</evidence>
<dbReference type="AlphaFoldDB" id="Q747P4"/>
<accession>Q747P4</accession>
<feature type="chain" id="PRO_5004284840" evidence="2">
    <location>
        <begin position="29"/>
        <end position="264"/>
    </location>
</feature>